<gene>
    <name evidence="5" type="ORF">E5K00_21340</name>
</gene>
<dbReference type="SUPFAM" id="SSF52172">
    <property type="entry name" value="CheY-like"/>
    <property type="match status" value="1"/>
</dbReference>
<evidence type="ECO:0000313" key="6">
    <source>
        <dbReference type="Proteomes" id="UP000297549"/>
    </source>
</evidence>
<dbReference type="InterPro" id="IPR011006">
    <property type="entry name" value="CheY-like_superfamily"/>
</dbReference>
<dbReference type="Proteomes" id="UP000297549">
    <property type="component" value="Unassembled WGS sequence"/>
</dbReference>
<dbReference type="RefSeq" id="WP_135465342.1">
    <property type="nucleotide sequence ID" value="NZ_SRLC01000003.1"/>
</dbReference>
<dbReference type="Gene3D" id="3.40.50.2300">
    <property type="match status" value="1"/>
</dbReference>
<dbReference type="AlphaFoldDB" id="A0A4Z0PU53"/>
<dbReference type="PROSITE" id="PS50930">
    <property type="entry name" value="HTH_LYTTR"/>
    <property type="match status" value="1"/>
</dbReference>
<evidence type="ECO:0000259" key="4">
    <source>
        <dbReference type="PROSITE" id="PS50930"/>
    </source>
</evidence>
<dbReference type="Gene3D" id="2.40.50.1020">
    <property type="entry name" value="LytTr DNA-binding domain"/>
    <property type="match status" value="1"/>
</dbReference>
<dbReference type="GO" id="GO:0032993">
    <property type="term" value="C:protein-DNA complex"/>
    <property type="evidence" value="ECO:0007669"/>
    <property type="project" value="TreeGrafter"/>
</dbReference>
<feature type="domain" description="Response regulatory" evidence="3">
    <location>
        <begin position="2"/>
        <end position="122"/>
    </location>
</feature>
<name>A0A4Z0PU53_9BACT</name>
<evidence type="ECO:0000256" key="2">
    <source>
        <dbReference type="PROSITE-ProRule" id="PRU00169"/>
    </source>
</evidence>
<dbReference type="InterPro" id="IPR001789">
    <property type="entry name" value="Sig_transdc_resp-reg_receiver"/>
</dbReference>
<evidence type="ECO:0000313" key="5">
    <source>
        <dbReference type="EMBL" id="TGE20541.1"/>
    </source>
</evidence>
<evidence type="ECO:0000256" key="1">
    <source>
        <dbReference type="ARBA" id="ARBA00023125"/>
    </source>
</evidence>
<evidence type="ECO:0000259" key="3">
    <source>
        <dbReference type="PROSITE" id="PS50110"/>
    </source>
</evidence>
<dbReference type="InterPro" id="IPR039420">
    <property type="entry name" value="WalR-like"/>
</dbReference>
<dbReference type="EMBL" id="SRLC01000003">
    <property type="protein sequence ID" value="TGE20541.1"/>
    <property type="molecule type" value="Genomic_DNA"/>
</dbReference>
<accession>A0A4Z0PU53</accession>
<feature type="domain" description="HTH LytTR-type" evidence="4">
    <location>
        <begin position="156"/>
        <end position="263"/>
    </location>
</feature>
<dbReference type="SMART" id="SM00448">
    <property type="entry name" value="REC"/>
    <property type="match status" value="1"/>
</dbReference>
<dbReference type="InterPro" id="IPR007492">
    <property type="entry name" value="LytTR_DNA-bd_dom"/>
</dbReference>
<protein>
    <submittedName>
        <fullName evidence="5">Response regulator transcription factor</fullName>
    </submittedName>
</protein>
<comment type="caution">
    <text evidence="5">The sequence shown here is derived from an EMBL/GenBank/DDBJ whole genome shotgun (WGS) entry which is preliminary data.</text>
</comment>
<keyword evidence="6" id="KW-1185">Reference proteome</keyword>
<dbReference type="PROSITE" id="PS50110">
    <property type="entry name" value="RESPONSE_REGULATORY"/>
    <property type="match status" value="1"/>
</dbReference>
<dbReference type="GO" id="GO:0000156">
    <property type="term" value="F:phosphorelay response regulator activity"/>
    <property type="evidence" value="ECO:0007669"/>
    <property type="project" value="TreeGrafter"/>
</dbReference>
<proteinExistence type="predicted"/>
<dbReference type="GO" id="GO:0006355">
    <property type="term" value="P:regulation of DNA-templated transcription"/>
    <property type="evidence" value="ECO:0007669"/>
    <property type="project" value="TreeGrafter"/>
</dbReference>
<dbReference type="PANTHER" id="PTHR48111:SF69">
    <property type="entry name" value="RESPONSE REGULATOR RECEIVER"/>
    <property type="match status" value="1"/>
</dbReference>
<sequence length="263" mass="29068">MNVLILEDEPRSAERLAGLLRQCDPAIRVLAQLPSVAEGLAWFAAPGQGPGQSGHPDLLLLDIHLEDGTGFQLIERARLTLPIIFTTAYDAYALQAFKTNSVDYLLKPVDPDELAAALAKFRARHAALAPDLTALLRRLGQLPAAPPPAPAYKPRFMVSSGTKLRSIETADVAYFFFADKATWLMPRQGPRVDVEYSLDKLTELLDPDRFFRVSRSFLVAREAIGTIHAFPGGKLQLELLPPPRQEVFVSGDRVTPFKEWLGK</sequence>
<dbReference type="GO" id="GO:0005829">
    <property type="term" value="C:cytosol"/>
    <property type="evidence" value="ECO:0007669"/>
    <property type="project" value="TreeGrafter"/>
</dbReference>
<dbReference type="PANTHER" id="PTHR48111">
    <property type="entry name" value="REGULATOR OF RPOS"/>
    <property type="match status" value="1"/>
</dbReference>
<dbReference type="OrthoDB" id="646623at2"/>
<feature type="modified residue" description="4-aspartylphosphate" evidence="2">
    <location>
        <position position="62"/>
    </location>
</feature>
<organism evidence="5 6">
    <name type="scientific">Hymenobacter aquaticus</name>
    <dbReference type="NCBI Taxonomy" id="1867101"/>
    <lineage>
        <taxon>Bacteria</taxon>
        <taxon>Pseudomonadati</taxon>
        <taxon>Bacteroidota</taxon>
        <taxon>Cytophagia</taxon>
        <taxon>Cytophagales</taxon>
        <taxon>Hymenobacteraceae</taxon>
        <taxon>Hymenobacter</taxon>
    </lineage>
</organism>
<keyword evidence="1" id="KW-0238">DNA-binding</keyword>
<dbReference type="Pfam" id="PF04397">
    <property type="entry name" value="LytTR"/>
    <property type="match status" value="1"/>
</dbReference>
<keyword evidence="2" id="KW-0597">Phosphoprotein</keyword>
<dbReference type="SMART" id="SM00850">
    <property type="entry name" value="LytTR"/>
    <property type="match status" value="1"/>
</dbReference>
<reference evidence="5 6" key="1">
    <citation type="submission" date="2019-04" db="EMBL/GenBank/DDBJ databases">
        <authorList>
            <person name="Feng G."/>
            <person name="Zhang J."/>
            <person name="Zhu H."/>
        </authorList>
    </citation>
    <scope>NUCLEOTIDE SEQUENCE [LARGE SCALE GENOMIC DNA]</scope>
    <source>
        <strain evidence="5 6">JCM 31653</strain>
    </source>
</reference>
<dbReference type="Pfam" id="PF00072">
    <property type="entry name" value="Response_reg"/>
    <property type="match status" value="1"/>
</dbReference>
<dbReference type="GO" id="GO:0000976">
    <property type="term" value="F:transcription cis-regulatory region binding"/>
    <property type="evidence" value="ECO:0007669"/>
    <property type="project" value="TreeGrafter"/>
</dbReference>